<gene>
    <name evidence="5" type="ORF">ACFO3P_06030</name>
</gene>
<dbReference type="InterPro" id="IPR015883">
    <property type="entry name" value="Glyco_hydro_20_cat"/>
</dbReference>
<dbReference type="SUPFAM" id="SSF51445">
    <property type="entry name" value="(Trans)glycosidases"/>
    <property type="match status" value="1"/>
</dbReference>
<dbReference type="RefSeq" id="WP_193063029.1">
    <property type="nucleotide sequence ID" value="NZ_JBHSFT010000008.1"/>
</dbReference>
<dbReference type="InterPro" id="IPR017853">
    <property type="entry name" value="GH"/>
</dbReference>
<feature type="domain" description="Glycoside Hydrolase 20C C-terminal" evidence="4">
    <location>
        <begin position="419"/>
        <end position="608"/>
    </location>
</feature>
<dbReference type="EMBL" id="JBHSFT010000008">
    <property type="protein sequence ID" value="MFC4661774.1"/>
    <property type="molecule type" value="Genomic_DNA"/>
</dbReference>
<name>A0ABV9JVK3_9BACI</name>
<evidence type="ECO:0000259" key="3">
    <source>
        <dbReference type="Pfam" id="PF00728"/>
    </source>
</evidence>
<comment type="similarity">
    <text evidence="1">Belongs to the glycosyl hydrolase 20 family.</text>
</comment>
<evidence type="ECO:0000256" key="1">
    <source>
        <dbReference type="ARBA" id="ARBA00006285"/>
    </source>
</evidence>
<evidence type="ECO:0000256" key="2">
    <source>
        <dbReference type="ARBA" id="ARBA00022801"/>
    </source>
</evidence>
<dbReference type="PANTHER" id="PTHR21040:SF8">
    <property type="entry name" value="BCDNA.GH04120"/>
    <property type="match status" value="1"/>
</dbReference>
<dbReference type="Gene3D" id="3.20.20.80">
    <property type="entry name" value="Glycosidases"/>
    <property type="match status" value="1"/>
</dbReference>
<sequence length="625" mass="72786">MKLHLTGDVSQVKKGLKQLLRDLGIELSKDGHPIHVSQREGALSVKNENKEGEILFQEKIHFFRGIGLWLEHFYTEKDFTLVEYPQFTMKGAMLDSSRNAVMTVDGIKDLLRKMAMMGLNTLMIYTEDTYEVKEYPYFGYMRGRYTEGELRECDQYAADLGIEMIPCIQTLAHLTEALKWNYAIPLRDTADILLAGSKETYTFLEHLIEAASRPFQSKRIHIGMDEAHQLGLGKYLDKHGYEKRFDIMNKHLQEVTAITERKKLKPMIWSDMYFRLGSKHGGYYDLEADIPESVIASIPDTQLVYWDYYHDDEAFYRTFIQKHKALKYNPVFAGGVWTWNGISPNYGKAFATTEAALRACKKENIKEVFVTMWGDNGAETPMMTALPVLQLFAEHAYQESFSDVHLQKRFRFCTGAYFDDFMLFNQLDETPGVSKHNLQTSNPSKLLLWQDILIGLYDENIKNLPLNKHYKLLTVKLERAAKRNKDWSLLFHFYRQLSHVLSIKAEIGRNLKVIYDNQNRGMLQDMLPILEEIKERVDTLRKTHRALWFSLHKPFGWEIIEIRYGGVLTRIDTVMYRLNQYIGGEINKIEELEEDRLYFEGPYPMQEGSLGRNLYHRIVTAGNLS</sequence>
<proteinExistence type="inferred from homology"/>
<dbReference type="Gene3D" id="1.20.120.670">
    <property type="entry name" value="N-acetyl-b-d-glucoasminidase"/>
    <property type="match status" value="1"/>
</dbReference>
<protein>
    <submittedName>
        <fullName evidence="5">Beta-N-acetylhexosaminidase</fullName>
    </submittedName>
</protein>
<evidence type="ECO:0000313" key="5">
    <source>
        <dbReference type="EMBL" id="MFC4661774.1"/>
    </source>
</evidence>
<dbReference type="InterPro" id="IPR038901">
    <property type="entry name" value="HEXDC-like"/>
</dbReference>
<reference evidence="6" key="1">
    <citation type="journal article" date="2019" name="Int. J. Syst. Evol. Microbiol.">
        <title>The Global Catalogue of Microorganisms (GCM) 10K type strain sequencing project: providing services to taxonomists for standard genome sequencing and annotation.</title>
        <authorList>
            <consortium name="The Broad Institute Genomics Platform"/>
            <consortium name="The Broad Institute Genome Sequencing Center for Infectious Disease"/>
            <person name="Wu L."/>
            <person name="Ma J."/>
        </authorList>
    </citation>
    <scope>NUCLEOTIDE SEQUENCE [LARGE SCALE GENOMIC DNA]</scope>
    <source>
        <strain evidence="6">CCUG 37257</strain>
    </source>
</reference>
<dbReference type="CDD" id="cd06565">
    <property type="entry name" value="GH20_GcnA-like"/>
    <property type="match status" value="1"/>
</dbReference>
<dbReference type="PANTHER" id="PTHR21040">
    <property type="entry name" value="BCDNA.GH04120"/>
    <property type="match status" value="1"/>
</dbReference>
<evidence type="ECO:0000259" key="4">
    <source>
        <dbReference type="Pfam" id="PF18088"/>
    </source>
</evidence>
<dbReference type="InterPro" id="IPR041063">
    <property type="entry name" value="Glyco_H_20C_C"/>
</dbReference>
<dbReference type="Proteomes" id="UP001595988">
    <property type="component" value="Unassembled WGS sequence"/>
</dbReference>
<comment type="caution">
    <text evidence="5">The sequence shown here is derived from an EMBL/GenBank/DDBJ whole genome shotgun (WGS) entry which is preliminary data.</text>
</comment>
<keyword evidence="6" id="KW-1185">Reference proteome</keyword>
<accession>A0ABV9JVK3</accession>
<organism evidence="5 6">
    <name type="scientific">Oceanobacillus aidingensis</name>
    <dbReference type="NCBI Taxonomy" id="645964"/>
    <lineage>
        <taxon>Bacteria</taxon>
        <taxon>Bacillati</taxon>
        <taxon>Bacillota</taxon>
        <taxon>Bacilli</taxon>
        <taxon>Bacillales</taxon>
        <taxon>Bacillaceae</taxon>
        <taxon>Oceanobacillus</taxon>
    </lineage>
</organism>
<keyword evidence="2" id="KW-0378">Hydrolase</keyword>
<feature type="domain" description="Glycoside hydrolase family 20 catalytic" evidence="3">
    <location>
        <begin position="87"/>
        <end position="273"/>
    </location>
</feature>
<dbReference type="Pfam" id="PF18088">
    <property type="entry name" value="Glyco_H_20C_C"/>
    <property type="match status" value="1"/>
</dbReference>
<evidence type="ECO:0000313" key="6">
    <source>
        <dbReference type="Proteomes" id="UP001595988"/>
    </source>
</evidence>
<dbReference type="Pfam" id="PF00728">
    <property type="entry name" value="Glyco_hydro_20"/>
    <property type="match status" value="1"/>
</dbReference>